<gene>
    <name evidence="1" type="ORF">EI97DRAFT_375234</name>
</gene>
<accession>A0A6A6JM81</accession>
<dbReference type="OrthoDB" id="3794898at2759"/>
<proteinExistence type="predicted"/>
<keyword evidence="2" id="KW-1185">Reference proteome</keyword>
<dbReference type="Proteomes" id="UP000800097">
    <property type="component" value="Unassembled WGS sequence"/>
</dbReference>
<dbReference type="SUPFAM" id="SSF46689">
    <property type="entry name" value="Homeodomain-like"/>
    <property type="match status" value="1"/>
</dbReference>
<evidence type="ECO:0008006" key="3">
    <source>
        <dbReference type="Google" id="ProtNLM"/>
    </source>
</evidence>
<evidence type="ECO:0000313" key="1">
    <source>
        <dbReference type="EMBL" id="KAF2277335.1"/>
    </source>
</evidence>
<dbReference type="RefSeq" id="XP_033654874.1">
    <property type="nucleotide sequence ID" value="XM_033795494.1"/>
</dbReference>
<dbReference type="GeneID" id="54548669"/>
<sequence>MSQQHKALLEEHESRLQFALQAYNTKQFRSYRAAAAAFNIKYYTLTEHVKGKLF</sequence>
<dbReference type="AlphaFoldDB" id="A0A6A6JM81"/>
<evidence type="ECO:0000313" key="2">
    <source>
        <dbReference type="Proteomes" id="UP000800097"/>
    </source>
</evidence>
<dbReference type="InterPro" id="IPR009057">
    <property type="entry name" value="Homeodomain-like_sf"/>
</dbReference>
<dbReference type="EMBL" id="ML986490">
    <property type="protein sequence ID" value="KAF2277335.1"/>
    <property type="molecule type" value="Genomic_DNA"/>
</dbReference>
<reference evidence="1" key="1">
    <citation type="journal article" date="2020" name="Stud. Mycol.">
        <title>101 Dothideomycetes genomes: a test case for predicting lifestyles and emergence of pathogens.</title>
        <authorList>
            <person name="Haridas S."/>
            <person name="Albert R."/>
            <person name="Binder M."/>
            <person name="Bloem J."/>
            <person name="Labutti K."/>
            <person name="Salamov A."/>
            <person name="Andreopoulos B."/>
            <person name="Baker S."/>
            <person name="Barry K."/>
            <person name="Bills G."/>
            <person name="Bluhm B."/>
            <person name="Cannon C."/>
            <person name="Castanera R."/>
            <person name="Culley D."/>
            <person name="Daum C."/>
            <person name="Ezra D."/>
            <person name="Gonzalez J."/>
            <person name="Henrissat B."/>
            <person name="Kuo A."/>
            <person name="Liang C."/>
            <person name="Lipzen A."/>
            <person name="Lutzoni F."/>
            <person name="Magnuson J."/>
            <person name="Mondo S."/>
            <person name="Nolan M."/>
            <person name="Ohm R."/>
            <person name="Pangilinan J."/>
            <person name="Park H.-J."/>
            <person name="Ramirez L."/>
            <person name="Alfaro M."/>
            <person name="Sun H."/>
            <person name="Tritt A."/>
            <person name="Yoshinaga Y."/>
            <person name="Zwiers L.-H."/>
            <person name="Turgeon B."/>
            <person name="Goodwin S."/>
            <person name="Spatafora J."/>
            <person name="Crous P."/>
            <person name="Grigoriev I."/>
        </authorList>
    </citation>
    <scope>NUCLEOTIDE SEQUENCE</scope>
    <source>
        <strain evidence="1">CBS 379.55</strain>
    </source>
</reference>
<organism evidence="1 2">
    <name type="scientific">Westerdykella ornata</name>
    <dbReference type="NCBI Taxonomy" id="318751"/>
    <lineage>
        <taxon>Eukaryota</taxon>
        <taxon>Fungi</taxon>
        <taxon>Dikarya</taxon>
        <taxon>Ascomycota</taxon>
        <taxon>Pezizomycotina</taxon>
        <taxon>Dothideomycetes</taxon>
        <taxon>Pleosporomycetidae</taxon>
        <taxon>Pleosporales</taxon>
        <taxon>Sporormiaceae</taxon>
        <taxon>Westerdykella</taxon>
    </lineage>
</organism>
<name>A0A6A6JM81_WESOR</name>
<protein>
    <recommendedName>
        <fullName evidence="3">HTH psq-type domain-containing protein</fullName>
    </recommendedName>
</protein>